<evidence type="ECO:0000313" key="4">
    <source>
        <dbReference type="Proteomes" id="UP000306791"/>
    </source>
</evidence>
<reference evidence="3 4" key="1">
    <citation type="submission" date="2019-05" db="EMBL/GenBank/DDBJ databases">
        <title>Microbulbifer harenosus sp. nov., an alginate-degrading bacterium isolated from coastal sand.</title>
        <authorList>
            <person name="Huang H."/>
            <person name="Mo K."/>
            <person name="Bao S."/>
        </authorList>
    </citation>
    <scope>NUCLEOTIDE SEQUENCE [LARGE SCALE GENOMIC DNA]</scope>
    <source>
        <strain evidence="3 4">HB161719</strain>
    </source>
</reference>
<comment type="caution">
    <text evidence="3">The sequence shown here is derived from an EMBL/GenBank/DDBJ whole genome shotgun (WGS) entry which is preliminary data.</text>
</comment>
<dbReference type="RefSeq" id="WP_138234939.1">
    <property type="nucleotide sequence ID" value="NZ_CP185860.1"/>
</dbReference>
<dbReference type="SUPFAM" id="SSF50952">
    <property type="entry name" value="Soluble quinoprotein glucose dehydrogenase"/>
    <property type="match status" value="1"/>
</dbReference>
<feature type="signal peptide" evidence="1">
    <location>
        <begin position="1"/>
        <end position="22"/>
    </location>
</feature>
<accession>A0ABY2UKG2</accession>
<dbReference type="PANTHER" id="PTHR19328">
    <property type="entry name" value="HEDGEHOG-INTERACTING PROTEIN"/>
    <property type="match status" value="1"/>
</dbReference>
<feature type="chain" id="PRO_5045109868" description="Glucose/Sorbosone dehydrogenase domain-containing protein" evidence="1">
    <location>
        <begin position="23"/>
        <end position="533"/>
    </location>
</feature>
<feature type="domain" description="Glucose/Sorbosone dehydrogenase" evidence="2">
    <location>
        <begin position="132"/>
        <end position="328"/>
    </location>
</feature>
<dbReference type="PANTHER" id="PTHR19328:SF53">
    <property type="entry name" value="MEMBRANE PROTEIN"/>
    <property type="match status" value="1"/>
</dbReference>
<proteinExistence type="predicted"/>
<dbReference type="Proteomes" id="UP000306791">
    <property type="component" value="Unassembled WGS sequence"/>
</dbReference>
<evidence type="ECO:0000256" key="1">
    <source>
        <dbReference type="SAM" id="SignalP"/>
    </source>
</evidence>
<name>A0ABY2UKG2_9GAMM</name>
<protein>
    <recommendedName>
        <fullName evidence="2">Glucose/Sorbosone dehydrogenase domain-containing protein</fullName>
    </recommendedName>
</protein>
<sequence length="533" mass="58497">MNLTRKWIIGLLLGLFTASSTATGYQPVPTTCDGPPKLPVGTMPGTCLGLVADASIGAAFVKPRKALEIPQHRQILVTDMGGWNPHRGILWLLEFADDRYSQLLTARKLATGLNLPHDIKLGPDGLIYLGEAHRITRFRVRDDEIADQETAVESLPYSAGDHLHPLTSFVFLPNGDLLVNAGSKTDDCKLSADKQACEEATSVGLRHYRYIPEGNRWESAFSMYATGLRNSMALVVHPSGTILQGENSADFHDPEEPYEEINVIQAGGFYGWPFCFNRTLSAKEVAAGCTRPDYIQPYSLMPPHVAPLDMIYYSADLLPKLKGHLLVSWHGYRVVGNRVVSYPTSPEGLPLLQPSVTFNRDPIPPAQKFTSHAMAPRGGSHADAQHTEVIGQWNQVENLRPEGAPVGLLQLQDGALLIVDDKNRAVLRLSRGEPYMAMENIQAAAAHAIPRVNDVQLAEEPRRVLLTHCAGCHQELQHTPGTLLSPEGRWLQMADGVTLLEHKLTSESGFMPPTGRLDKRDITTILSALSQSD</sequence>
<evidence type="ECO:0000313" key="3">
    <source>
        <dbReference type="EMBL" id="TLM78443.1"/>
    </source>
</evidence>
<evidence type="ECO:0000259" key="2">
    <source>
        <dbReference type="Pfam" id="PF07995"/>
    </source>
</evidence>
<keyword evidence="4" id="KW-1185">Reference proteome</keyword>
<dbReference type="Pfam" id="PF07995">
    <property type="entry name" value="GSDH"/>
    <property type="match status" value="1"/>
</dbReference>
<gene>
    <name evidence="3" type="ORF">FDY93_06575</name>
</gene>
<dbReference type="InterPro" id="IPR011042">
    <property type="entry name" value="6-blade_b-propeller_TolB-like"/>
</dbReference>
<dbReference type="InterPro" id="IPR012938">
    <property type="entry name" value="Glc/Sorbosone_DH"/>
</dbReference>
<dbReference type="InterPro" id="IPR011041">
    <property type="entry name" value="Quinoprot_gluc/sorb_DH_b-prop"/>
</dbReference>
<keyword evidence="1" id="KW-0732">Signal</keyword>
<dbReference type="EMBL" id="VANI01000006">
    <property type="protein sequence ID" value="TLM78443.1"/>
    <property type="molecule type" value="Genomic_DNA"/>
</dbReference>
<organism evidence="3 4">
    <name type="scientific">Microbulbifer harenosus</name>
    <dbReference type="NCBI Taxonomy" id="2576840"/>
    <lineage>
        <taxon>Bacteria</taxon>
        <taxon>Pseudomonadati</taxon>
        <taxon>Pseudomonadota</taxon>
        <taxon>Gammaproteobacteria</taxon>
        <taxon>Cellvibrionales</taxon>
        <taxon>Microbulbiferaceae</taxon>
        <taxon>Microbulbifer</taxon>
    </lineage>
</organism>
<dbReference type="Gene3D" id="2.120.10.30">
    <property type="entry name" value="TolB, C-terminal domain"/>
    <property type="match status" value="1"/>
</dbReference>